<reference evidence="1 2" key="1">
    <citation type="submission" date="2018-10" db="EMBL/GenBank/DDBJ databases">
        <title>Sequencing the genomes of 1000 actinobacteria strains.</title>
        <authorList>
            <person name="Klenk H.-P."/>
        </authorList>
    </citation>
    <scope>NUCLEOTIDE SEQUENCE [LARGE SCALE GENOMIC DNA]</scope>
    <source>
        <strain evidence="1 2">DSM 43800</strain>
    </source>
</reference>
<dbReference type="EMBL" id="RBXO01000001">
    <property type="protein sequence ID" value="RKT55854.1"/>
    <property type="molecule type" value="Genomic_DNA"/>
</dbReference>
<protein>
    <submittedName>
        <fullName evidence="1">Uncharacterized protein</fullName>
    </submittedName>
</protein>
<dbReference type="AlphaFoldDB" id="A0A495W3D6"/>
<accession>A0A495W3D6</accession>
<comment type="caution">
    <text evidence="1">The sequence shown here is derived from an EMBL/GenBank/DDBJ whole genome shotgun (WGS) entry which is preliminary data.</text>
</comment>
<gene>
    <name evidence="1" type="ORF">C8E97_4542</name>
</gene>
<proteinExistence type="predicted"/>
<sequence>MSRAARGSCHMDTARTDTFAGALRAAIAERGLGLERIREHLAQQGVKVSLATLSYWQSGRSRPERRSSLAAIGHLEEILALPTGYLVGLLGPPRPRGRWLKRAPDRTVPISALWSDPDQVEWAFRQVDTSSDERLTRLSQHDFVTVGPERGERSIRSRHVLRADADGADRWVVLAHVDEPARHLPVLAPLRHCSLGRLVTHPAAGLVVAELLFDRALRQGDSIVIEHELVSRPPYPPALACGRKFRLPVREYVLEIAFDPLARPVDCVQYRQVGGTEVAHPVEVDAGGSLLGVALDFGPGSYGFRWNWPNPR</sequence>
<dbReference type="Proteomes" id="UP000282084">
    <property type="component" value="Unassembled WGS sequence"/>
</dbReference>
<organism evidence="1 2">
    <name type="scientific">Saccharothrix australiensis</name>
    <dbReference type="NCBI Taxonomy" id="2072"/>
    <lineage>
        <taxon>Bacteria</taxon>
        <taxon>Bacillati</taxon>
        <taxon>Actinomycetota</taxon>
        <taxon>Actinomycetes</taxon>
        <taxon>Pseudonocardiales</taxon>
        <taxon>Pseudonocardiaceae</taxon>
        <taxon>Saccharothrix</taxon>
    </lineage>
</organism>
<evidence type="ECO:0000313" key="1">
    <source>
        <dbReference type="EMBL" id="RKT55854.1"/>
    </source>
</evidence>
<keyword evidence="2" id="KW-1185">Reference proteome</keyword>
<name>A0A495W3D6_9PSEU</name>
<evidence type="ECO:0000313" key="2">
    <source>
        <dbReference type="Proteomes" id="UP000282084"/>
    </source>
</evidence>